<dbReference type="EMBL" id="PRDK01000003">
    <property type="protein sequence ID" value="MBE8713029.1"/>
    <property type="molecule type" value="Genomic_DNA"/>
</dbReference>
<name>A0A928UYQ5_9SPHI</name>
<sequence length="61" mass="7457">MVANQILKNEEDLMDIQFWLARSNSERIAEVTRLRRLYYSWLLGNYPERMEKTITHRNNDI</sequence>
<reference evidence="1" key="1">
    <citation type="submission" date="2018-02" db="EMBL/GenBank/DDBJ databases">
        <authorList>
            <person name="Vasarhelyi B.M."/>
            <person name="Deshmukh S."/>
            <person name="Balint B."/>
            <person name="Kukolya J."/>
        </authorList>
    </citation>
    <scope>NUCLEOTIDE SEQUENCE</scope>
    <source>
        <strain evidence="1">KB22</strain>
    </source>
</reference>
<evidence type="ECO:0000313" key="1">
    <source>
        <dbReference type="EMBL" id="MBE8713029.1"/>
    </source>
</evidence>
<comment type="caution">
    <text evidence="1">The sequence shown here is derived from an EMBL/GenBank/DDBJ whole genome shotgun (WGS) entry which is preliminary data.</text>
</comment>
<dbReference type="AlphaFoldDB" id="A0A928UYQ5"/>
<keyword evidence="2" id="KW-1185">Reference proteome</keyword>
<organism evidence="1 2">
    <name type="scientific">Sphingobacterium hungaricum</name>
    <dbReference type="NCBI Taxonomy" id="2082723"/>
    <lineage>
        <taxon>Bacteria</taxon>
        <taxon>Pseudomonadati</taxon>
        <taxon>Bacteroidota</taxon>
        <taxon>Sphingobacteriia</taxon>
        <taxon>Sphingobacteriales</taxon>
        <taxon>Sphingobacteriaceae</taxon>
        <taxon>Sphingobacterium</taxon>
    </lineage>
</organism>
<proteinExistence type="predicted"/>
<dbReference type="Proteomes" id="UP000616201">
    <property type="component" value="Unassembled WGS sequence"/>
</dbReference>
<protein>
    <submittedName>
        <fullName evidence="1">Uncharacterized protein</fullName>
    </submittedName>
</protein>
<gene>
    <name evidence="1" type="ORF">C4F49_04995</name>
</gene>
<evidence type="ECO:0000313" key="2">
    <source>
        <dbReference type="Proteomes" id="UP000616201"/>
    </source>
</evidence>
<accession>A0A928UYQ5</accession>